<reference evidence="3" key="4">
    <citation type="submission" date="2025-09" db="UniProtKB">
        <authorList>
            <consortium name="Ensembl"/>
        </authorList>
    </citation>
    <scope>IDENTIFICATION</scope>
</reference>
<dbReference type="GO" id="GO:0010845">
    <property type="term" value="P:positive regulation of reciprocal meiotic recombination"/>
    <property type="evidence" value="ECO:0007669"/>
    <property type="project" value="Ensembl"/>
</dbReference>
<evidence type="ECO:0000256" key="1">
    <source>
        <dbReference type="SAM" id="MobiDB-lite"/>
    </source>
</evidence>
<evidence type="ECO:0000313" key="3">
    <source>
        <dbReference type="Ensembl" id="ENSPSIP00000011492.1"/>
    </source>
</evidence>
<dbReference type="EMBL" id="AGCU01086761">
    <property type="status" value="NOT_ANNOTATED_CDS"/>
    <property type="molecule type" value="Genomic_DNA"/>
</dbReference>
<keyword evidence="4" id="KW-1185">Reference proteome</keyword>
<dbReference type="STRING" id="13735.ENSPSIP00000011492"/>
<dbReference type="Pfam" id="PF15696">
    <property type="entry name" value="RAD51_interact"/>
    <property type="match status" value="1"/>
</dbReference>
<reference evidence="4" key="2">
    <citation type="journal article" date="2013" name="Nat. Genet.">
        <title>The draft genomes of soft-shell turtle and green sea turtle yield insights into the development and evolution of the turtle-specific body plan.</title>
        <authorList>
            <person name="Wang Z."/>
            <person name="Pascual-Anaya J."/>
            <person name="Zadissa A."/>
            <person name="Li W."/>
            <person name="Niimura Y."/>
            <person name="Huang Z."/>
            <person name="Li C."/>
            <person name="White S."/>
            <person name="Xiong Z."/>
            <person name="Fang D."/>
            <person name="Wang B."/>
            <person name="Ming Y."/>
            <person name="Chen Y."/>
            <person name="Zheng Y."/>
            <person name="Kuraku S."/>
            <person name="Pignatelli M."/>
            <person name="Herrero J."/>
            <person name="Beal K."/>
            <person name="Nozawa M."/>
            <person name="Li Q."/>
            <person name="Wang J."/>
            <person name="Zhang H."/>
            <person name="Yu L."/>
            <person name="Shigenobu S."/>
            <person name="Wang J."/>
            <person name="Liu J."/>
            <person name="Flicek P."/>
            <person name="Searle S."/>
            <person name="Wang J."/>
            <person name="Kuratani S."/>
            <person name="Yin Y."/>
            <person name="Aken B."/>
            <person name="Zhang G."/>
            <person name="Irie N."/>
        </authorList>
    </citation>
    <scope>NUCLEOTIDE SEQUENCE [LARGE SCALE GENOMIC DNA]</scope>
    <source>
        <strain evidence="4">Daiwa-1</strain>
    </source>
</reference>
<dbReference type="InterPro" id="IPR031419">
    <property type="entry name" value="RAD51_interact"/>
</dbReference>
<reference evidence="3" key="3">
    <citation type="submission" date="2025-08" db="UniProtKB">
        <authorList>
            <consortium name="Ensembl"/>
        </authorList>
    </citation>
    <scope>IDENTIFICATION</scope>
</reference>
<dbReference type="GO" id="GO:0003697">
    <property type="term" value="F:single-stranded DNA binding"/>
    <property type="evidence" value="ECO:0007669"/>
    <property type="project" value="Ensembl"/>
</dbReference>
<dbReference type="EMBL" id="AGCU01086754">
    <property type="status" value="NOT_ANNOTATED_CDS"/>
    <property type="molecule type" value="Genomic_DNA"/>
</dbReference>
<feature type="region of interest" description="Disordered" evidence="1">
    <location>
        <begin position="167"/>
        <end position="314"/>
    </location>
</feature>
<dbReference type="EMBL" id="AGCU01086752">
    <property type="status" value="NOT_ANNOTATED_CDS"/>
    <property type="molecule type" value="Genomic_DNA"/>
</dbReference>
<dbReference type="Ensembl" id="ENSPSIT00000011549.1">
    <property type="protein sequence ID" value="ENSPSIP00000011492.1"/>
    <property type="gene ID" value="ENSPSIG00000010393.1"/>
</dbReference>
<dbReference type="EMBL" id="AGCU01086759">
    <property type="status" value="NOT_ANNOTATED_CDS"/>
    <property type="molecule type" value="Genomic_DNA"/>
</dbReference>
<accession>K7FTY2</accession>
<dbReference type="GO" id="GO:0071479">
    <property type="term" value="P:cellular response to ionizing radiation"/>
    <property type="evidence" value="ECO:0007669"/>
    <property type="project" value="Ensembl"/>
</dbReference>
<proteinExistence type="predicted"/>
<dbReference type="EMBL" id="AGCU01086755">
    <property type="status" value="NOT_ANNOTATED_CDS"/>
    <property type="molecule type" value="Genomic_DNA"/>
</dbReference>
<dbReference type="GO" id="GO:0062037">
    <property type="term" value="F:D-loop DNA binding"/>
    <property type="evidence" value="ECO:0007669"/>
    <property type="project" value="Ensembl"/>
</dbReference>
<evidence type="ECO:0000313" key="4">
    <source>
        <dbReference type="Proteomes" id="UP000007267"/>
    </source>
</evidence>
<name>K7FTY2_PELSI</name>
<evidence type="ECO:0000259" key="2">
    <source>
        <dbReference type="Pfam" id="PF15696"/>
    </source>
</evidence>
<dbReference type="GO" id="GO:0036297">
    <property type="term" value="P:interstrand cross-link repair"/>
    <property type="evidence" value="ECO:0007669"/>
    <property type="project" value="Ensembl"/>
</dbReference>
<organism evidence="3 4">
    <name type="scientific">Pelodiscus sinensis</name>
    <name type="common">Chinese softshell turtle</name>
    <name type="synonym">Trionyx sinensis</name>
    <dbReference type="NCBI Taxonomy" id="13735"/>
    <lineage>
        <taxon>Eukaryota</taxon>
        <taxon>Metazoa</taxon>
        <taxon>Chordata</taxon>
        <taxon>Craniata</taxon>
        <taxon>Vertebrata</taxon>
        <taxon>Euteleostomi</taxon>
        <taxon>Archelosauria</taxon>
        <taxon>Testudinata</taxon>
        <taxon>Testudines</taxon>
        <taxon>Cryptodira</taxon>
        <taxon>Trionychia</taxon>
        <taxon>Trionychidae</taxon>
        <taxon>Pelodiscus</taxon>
    </lineage>
</organism>
<dbReference type="EMBL" id="AGCU01086753">
    <property type="status" value="NOT_ANNOTATED_CDS"/>
    <property type="molecule type" value="Genomic_DNA"/>
</dbReference>
<feature type="compositionally biased region" description="Acidic residues" evidence="1">
    <location>
        <begin position="185"/>
        <end position="208"/>
    </location>
</feature>
<sequence length="338" mass="37378">VPSTSIQLRGRNKKIVDYSQFGDFENDDEDFACISAPSNKKSRVISTETNREKREKQKKPHKEVTTVLKKIPNKRLALDDKLYQRDLEVALALSVKEPSADVIEVQESQEKDTKKCAAIELKNVGSSSLLSNCSEDRALLGPNQVTHDNDILPGGCRQRRAASKAVSQQKLLTDDSDEGDHADNYEPEFVADEGLESNSDFSEEDDEDFAAKKEKTKENKRKQNKLKVRTEKEKKSPKYRNNATDKVTPVVSSPWIIQAKSQSTLEKSSSSSEPVGKPLYTSSPSRDKKKPKWTPPAASGFTSNPLGGISVKSPTQGLRLGLSRLARVKPLHPAAASS</sequence>
<dbReference type="Proteomes" id="UP000007267">
    <property type="component" value="Unassembled WGS sequence"/>
</dbReference>
<dbReference type="EMBL" id="AGCU01086758">
    <property type="status" value="NOT_ANNOTATED_CDS"/>
    <property type="molecule type" value="Genomic_DNA"/>
</dbReference>
<dbReference type="GO" id="GO:0000785">
    <property type="term" value="C:chromatin"/>
    <property type="evidence" value="ECO:0007669"/>
    <property type="project" value="Ensembl"/>
</dbReference>
<dbReference type="HOGENOM" id="CLU_067355_1_0_1"/>
<dbReference type="GO" id="GO:0032991">
    <property type="term" value="C:protein-containing complex"/>
    <property type="evidence" value="ECO:0007669"/>
    <property type="project" value="Ensembl"/>
</dbReference>
<feature type="domain" description="RAD51 interacting motif" evidence="2">
    <location>
        <begin position="297"/>
        <end position="335"/>
    </location>
</feature>
<dbReference type="EMBL" id="AGCU01086756">
    <property type="status" value="NOT_ANNOTATED_CDS"/>
    <property type="molecule type" value="Genomic_DNA"/>
</dbReference>
<dbReference type="GO" id="GO:0000724">
    <property type="term" value="P:double-strand break repair via homologous recombination"/>
    <property type="evidence" value="ECO:0007669"/>
    <property type="project" value="Ensembl"/>
</dbReference>
<reference evidence="4" key="1">
    <citation type="submission" date="2011-10" db="EMBL/GenBank/DDBJ databases">
        <authorList>
            <consortium name="Soft-shell Turtle Genome Consortium"/>
        </authorList>
    </citation>
    <scope>NUCLEOTIDE SEQUENCE [LARGE SCALE GENOMIC DNA]</scope>
    <source>
        <strain evidence="4">Daiwa-1</strain>
    </source>
</reference>
<dbReference type="EMBL" id="AGCU01086757">
    <property type="status" value="NOT_ANNOTATED_CDS"/>
    <property type="molecule type" value="Genomic_DNA"/>
</dbReference>
<dbReference type="PANTHER" id="PTHR15361">
    <property type="entry name" value="RAD51/NUKS-INTERACTING PROTEIN"/>
    <property type="match status" value="1"/>
</dbReference>
<dbReference type="OMA" id="WNPPAQV"/>
<gene>
    <name evidence="3" type="primary">RAD51AP1</name>
</gene>
<dbReference type="GeneTree" id="ENSGT00940000153414"/>
<feature type="compositionally biased region" description="Low complexity" evidence="1">
    <location>
        <begin position="261"/>
        <end position="272"/>
    </location>
</feature>
<dbReference type="eggNOG" id="ENOG502RXRS">
    <property type="taxonomic scope" value="Eukaryota"/>
</dbReference>
<feature type="compositionally biased region" description="Basic residues" evidence="1">
    <location>
        <begin position="218"/>
        <end position="227"/>
    </location>
</feature>
<dbReference type="GO" id="GO:0005634">
    <property type="term" value="C:nucleus"/>
    <property type="evidence" value="ECO:0007669"/>
    <property type="project" value="Ensembl"/>
</dbReference>
<protein>
    <submittedName>
        <fullName evidence="3">RAD51 associated protein 1</fullName>
    </submittedName>
</protein>
<dbReference type="AlphaFoldDB" id="K7FTY2"/>
<dbReference type="GO" id="GO:0003723">
    <property type="term" value="F:RNA binding"/>
    <property type="evidence" value="ECO:0007669"/>
    <property type="project" value="Ensembl"/>
</dbReference>
<dbReference type="PANTHER" id="PTHR15361:SF4">
    <property type="entry name" value="RAD51-ASSOCIATED PROTEIN 1"/>
    <property type="match status" value="1"/>
</dbReference>
<feature type="region of interest" description="Disordered" evidence="1">
    <location>
        <begin position="40"/>
        <end position="64"/>
    </location>
</feature>
<dbReference type="GO" id="GO:1905168">
    <property type="term" value="P:positive regulation of double-strand break repair via homologous recombination"/>
    <property type="evidence" value="ECO:0007669"/>
    <property type="project" value="Ensembl"/>
</dbReference>
<dbReference type="InterPro" id="IPR052003">
    <property type="entry name" value="HR_DNA-Binding_Protein"/>
</dbReference>
<dbReference type="GO" id="GO:0003690">
    <property type="term" value="F:double-stranded DNA binding"/>
    <property type="evidence" value="ECO:0007669"/>
    <property type="project" value="Ensembl"/>
</dbReference>
<dbReference type="EMBL" id="AGCU01086760">
    <property type="status" value="NOT_ANNOTATED_CDS"/>
    <property type="molecule type" value="Genomic_DNA"/>
</dbReference>